<evidence type="ECO:0000256" key="5">
    <source>
        <dbReference type="ARBA" id="ARBA00022801"/>
    </source>
</evidence>
<dbReference type="PANTHER" id="PTHR41694">
    <property type="entry name" value="ENDOGENOUS RETROVIRUS GROUP K MEMBER POL PROTEIN"/>
    <property type="match status" value="1"/>
</dbReference>
<dbReference type="GO" id="GO:0004523">
    <property type="term" value="F:RNA-DNA hybrid ribonuclease activity"/>
    <property type="evidence" value="ECO:0007669"/>
    <property type="project" value="InterPro"/>
</dbReference>
<evidence type="ECO:0000313" key="9">
    <source>
        <dbReference type="Proteomes" id="UP000534407"/>
    </source>
</evidence>
<dbReference type="PROSITE" id="PS50879">
    <property type="entry name" value="RNASE_H_1"/>
    <property type="match status" value="1"/>
</dbReference>
<evidence type="ECO:0000256" key="6">
    <source>
        <dbReference type="ARBA" id="ARBA00022918"/>
    </source>
</evidence>
<evidence type="ECO:0000256" key="4">
    <source>
        <dbReference type="ARBA" id="ARBA00022759"/>
    </source>
</evidence>
<accession>A0A7L1PUM2</accession>
<keyword evidence="6" id="KW-0695">RNA-directed DNA polymerase</keyword>
<evidence type="ECO:0000256" key="3">
    <source>
        <dbReference type="ARBA" id="ARBA00022722"/>
    </source>
</evidence>
<evidence type="ECO:0000256" key="2">
    <source>
        <dbReference type="ARBA" id="ARBA00022695"/>
    </source>
</evidence>
<dbReference type="GO" id="GO:0003964">
    <property type="term" value="F:RNA-directed DNA polymerase activity"/>
    <property type="evidence" value="ECO:0007669"/>
    <property type="project" value="UniProtKB-KW"/>
</dbReference>
<dbReference type="Pfam" id="PF06817">
    <property type="entry name" value="RVT_thumb"/>
    <property type="match status" value="1"/>
</dbReference>
<keyword evidence="4" id="KW-0255">Endonuclease</keyword>
<dbReference type="Gene3D" id="3.30.70.270">
    <property type="match status" value="1"/>
</dbReference>
<dbReference type="PANTHER" id="PTHR41694:SF3">
    <property type="entry name" value="RNA-DIRECTED DNA POLYMERASE-RELATED"/>
    <property type="match status" value="1"/>
</dbReference>
<keyword evidence="9" id="KW-1185">Reference proteome</keyword>
<comment type="caution">
    <text evidence="8">The sequence shown here is derived from an EMBL/GenBank/DDBJ whole genome shotgun (WGS) entry which is preliminary data.</text>
</comment>
<feature type="domain" description="RNase H type-1" evidence="7">
    <location>
        <begin position="240"/>
        <end position="296"/>
    </location>
</feature>
<dbReference type="AlphaFoldDB" id="A0A7L1PUM2"/>
<dbReference type="GO" id="GO:0035613">
    <property type="term" value="F:RNA stem-loop binding"/>
    <property type="evidence" value="ECO:0007669"/>
    <property type="project" value="TreeGrafter"/>
</dbReference>
<protein>
    <submittedName>
        <fullName evidence="8">POK18 protein</fullName>
    </submittedName>
</protein>
<keyword evidence="1" id="KW-0808">Transferase</keyword>
<dbReference type="InterPro" id="IPR012337">
    <property type="entry name" value="RNaseH-like_sf"/>
</dbReference>
<dbReference type="InterPro" id="IPR002156">
    <property type="entry name" value="RNaseH_domain"/>
</dbReference>
<dbReference type="EMBL" id="VXBT01008624">
    <property type="protein sequence ID" value="NXO13998.1"/>
    <property type="molecule type" value="Genomic_DNA"/>
</dbReference>
<keyword evidence="3" id="KW-0540">Nuclease</keyword>
<feature type="non-terminal residue" evidence="8">
    <location>
        <position position="1"/>
    </location>
</feature>
<name>A0A7L1PUM2_ORIOR</name>
<evidence type="ECO:0000313" key="8">
    <source>
        <dbReference type="EMBL" id="NXO13998.1"/>
    </source>
</evidence>
<keyword evidence="5" id="KW-0378">Hydrolase</keyword>
<evidence type="ECO:0000259" key="7">
    <source>
        <dbReference type="PROSITE" id="PS50879"/>
    </source>
</evidence>
<keyword evidence="2" id="KW-0548">Nucleotidyltransferase</keyword>
<dbReference type="Proteomes" id="UP000534407">
    <property type="component" value="Unassembled WGS sequence"/>
</dbReference>
<reference evidence="8 9" key="1">
    <citation type="submission" date="2019-09" db="EMBL/GenBank/DDBJ databases">
        <title>Bird 10,000 Genomes (B10K) Project - Family phase.</title>
        <authorList>
            <person name="Zhang G."/>
        </authorList>
    </citation>
    <scope>NUCLEOTIDE SEQUENCE [LARGE SCALE GENOMIC DNA]</scope>
    <source>
        <strain evidence="8">B10K-DU-002-24</strain>
        <tissue evidence="8">Muscle</tissue>
    </source>
</reference>
<proteinExistence type="predicted"/>
<dbReference type="SUPFAM" id="SSF56672">
    <property type="entry name" value="DNA/RNA polymerases"/>
    <property type="match status" value="1"/>
</dbReference>
<feature type="non-terminal residue" evidence="8">
    <location>
        <position position="296"/>
    </location>
</feature>
<sequence length="296" mass="33921">GFEIQKEKVQKVSPWKYLGLTISERTITLQTVHINDNPKTLHELHQLCGTINWVRPWLGITTQELAPLFNLLKGGEELSSPRQLTPEARDSIQKVQKAISERQAHRYVPSLPFQLILLGQIPYLHALIFQWDEVQRDRLIIIEWVFLLHHLPKSITTPQETMAKLVIKACSRLRSLSGCDFACIHFPLSNEALEHLMQTCEIIQIALADFPGKVSIHPPKHKLFNTNFKLVERSKQARQPLNALTLFTDGSGKTHKSVITWKNPLTSKWEMAELAAVVRAFQRFPEPFNLITDSAY</sequence>
<gene>
    <name evidence="8" type="primary">Ervk18_1</name>
    <name evidence="8" type="ORF">ORIORI_R01456</name>
</gene>
<evidence type="ECO:0000256" key="1">
    <source>
        <dbReference type="ARBA" id="ARBA00022679"/>
    </source>
</evidence>
<dbReference type="SUPFAM" id="SSF53098">
    <property type="entry name" value="Ribonuclease H-like"/>
    <property type="match status" value="1"/>
</dbReference>
<dbReference type="InterPro" id="IPR043128">
    <property type="entry name" value="Rev_trsase/Diguanyl_cyclase"/>
</dbReference>
<dbReference type="InterPro" id="IPR043502">
    <property type="entry name" value="DNA/RNA_pol_sf"/>
</dbReference>
<organism evidence="8 9">
    <name type="scientific">Oriolus oriolus</name>
    <name type="common">Eurasian golden oriole</name>
    <name type="synonym">Coracias oriolus</name>
    <dbReference type="NCBI Taxonomy" id="181099"/>
    <lineage>
        <taxon>Eukaryota</taxon>
        <taxon>Metazoa</taxon>
        <taxon>Chordata</taxon>
        <taxon>Craniata</taxon>
        <taxon>Vertebrata</taxon>
        <taxon>Euteleostomi</taxon>
        <taxon>Archelosauria</taxon>
        <taxon>Archosauria</taxon>
        <taxon>Dinosauria</taxon>
        <taxon>Saurischia</taxon>
        <taxon>Theropoda</taxon>
        <taxon>Coelurosauria</taxon>
        <taxon>Aves</taxon>
        <taxon>Neognathae</taxon>
        <taxon>Neoaves</taxon>
        <taxon>Telluraves</taxon>
        <taxon>Australaves</taxon>
        <taxon>Passeriformes</taxon>
        <taxon>Corvoidea</taxon>
        <taxon>Corvidae</taxon>
        <taxon>Oriolus</taxon>
    </lineage>
</organism>
<dbReference type="InterPro" id="IPR010661">
    <property type="entry name" value="RVT_thumb"/>
</dbReference>